<protein>
    <submittedName>
        <fullName evidence="1">2'-5' RNA ligase family protein</fullName>
    </submittedName>
</protein>
<accession>A0ABW3ASJ6</accession>
<evidence type="ECO:0000313" key="1">
    <source>
        <dbReference type="EMBL" id="MFD0794021.1"/>
    </source>
</evidence>
<name>A0ABW3ASJ6_9SPHI</name>
<dbReference type="SUPFAM" id="SSF55144">
    <property type="entry name" value="LigT-like"/>
    <property type="match status" value="1"/>
</dbReference>
<organism evidence="1 2">
    <name type="scientific">Mucilaginibacter litoreus</name>
    <dbReference type="NCBI Taxonomy" id="1048221"/>
    <lineage>
        <taxon>Bacteria</taxon>
        <taxon>Pseudomonadati</taxon>
        <taxon>Bacteroidota</taxon>
        <taxon>Sphingobacteriia</taxon>
        <taxon>Sphingobacteriales</taxon>
        <taxon>Sphingobacteriaceae</taxon>
        <taxon>Mucilaginibacter</taxon>
    </lineage>
</organism>
<dbReference type="RefSeq" id="WP_377114699.1">
    <property type="nucleotide sequence ID" value="NZ_JBHTHZ010000005.1"/>
</dbReference>
<gene>
    <name evidence="1" type="ORF">ACFQZX_10360</name>
</gene>
<comment type="caution">
    <text evidence="1">The sequence shown here is derived from an EMBL/GenBank/DDBJ whole genome shotgun (WGS) entry which is preliminary data.</text>
</comment>
<sequence>MTGYTDYRFLLPVPENINMEISRYKKASVKHIGSFQSMDSPAHISLKTLERQKPYYADQTIERLELQLKTLPPVLLHINGFAYFPHLHGKMTIYAAIKSTPAADNWFEEIKKQLKVKKGILPHITVCRNIAGADFEKLWPHFRHKHWLEPFWVDQLKISKRDSLDRYGNFNAFKTIRFKNTQHLHNEANKSSTDEQINLF</sequence>
<dbReference type="EMBL" id="JBHTHZ010000005">
    <property type="protein sequence ID" value="MFD0794021.1"/>
    <property type="molecule type" value="Genomic_DNA"/>
</dbReference>
<keyword evidence="2" id="KW-1185">Reference proteome</keyword>
<dbReference type="InterPro" id="IPR009097">
    <property type="entry name" value="Cyclic_Pdiesterase"/>
</dbReference>
<dbReference type="Proteomes" id="UP001597010">
    <property type="component" value="Unassembled WGS sequence"/>
</dbReference>
<dbReference type="GO" id="GO:0016874">
    <property type="term" value="F:ligase activity"/>
    <property type="evidence" value="ECO:0007669"/>
    <property type="project" value="UniProtKB-KW"/>
</dbReference>
<keyword evidence="1" id="KW-0436">Ligase</keyword>
<proteinExistence type="predicted"/>
<dbReference type="Pfam" id="PF13563">
    <property type="entry name" value="2_5_RNA_ligase2"/>
    <property type="match status" value="1"/>
</dbReference>
<reference evidence="2" key="1">
    <citation type="journal article" date="2019" name="Int. J. Syst. Evol. Microbiol.">
        <title>The Global Catalogue of Microorganisms (GCM) 10K type strain sequencing project: providing services to taxonomists for standard genome sequencing and annotation.</title>
        <authorList>
            <consortium name="The Broad Institute Genomics Platform"/>
            <consortium name="The Broad Institute Genome Sequencing Center for Infectious Disease"/>
            <person name="Wu L."/>
            <person name="Ma J."/>
        </authorList>
    </citation>
    <scope>NUCLEOTIDE SEQUENCE [LARGE SCALE GENOMIC DNA]</scope>
    <source>
        <strain evidence="2">CCUG 61484</strain>
    </source>
</reference>
<dbReference type="Gene3D" id="3.90.1140.10">
    <property type="entry name" value="Cyclic phosphodiesterase"/>
    <property type="match status" value="1"/>
</dbReference>
<evidence type="ECO:0000313" key="2">
    <source>
        <dbReference type="Proteomes" id="UP001597010"/>
    </source>
</evidence>